<keyword evidence="4 8" id="KW-0175">Coiled coil</keyword>
<dbReference type="PROSITE" id="PS51073">
    <property type="entry name" value="RPEL"/>
    <property type="match status" value="1"/>
</dbReference>
<keyword evidence="2" id="KW-0677">Repeat</keyword>
<reference evidence="11" key="3">
    <citation type="submission" date="2025-09" db="UniProtKB">
        <authorList>
            <consortium name="Ensembl"/>
        </authorList>
    </citation>
    <scope>IDENTIFICATION</scope>
</reference>
<dbReference type="Pfam" id="PF02755">
    <property type="entry name" value="RPEL"/>
    <property type="match status" value="1"/>
</dbReference>
<dbReference type="Ensembl" id="ENSSHBT00005006372.1">
    <property type="protein sequence ID" value="ENSSHBP00005005265.1"/>
    <property type="gene ID" value="ENSSHBG00005004595.1"/>
</dbReference>
<evidence type="ECO:0000256" key="5">
    <source>
        <dbReference type="ARBA" id="ARBA00023163"/>
    </source>
</evidence>
<evidence type="ECO:0000259" key="10">
    <source>
        <dbReference type="PROSITE" id="PS50800"/>
    </source>
</evidence>
<evidence type="ECO:0000256" key="7">
    <source>
        <dbReference type="PROSITE-ProRule" id="PRU00401"/>
    </source>
</evidence>
<evidence type="ECO:0000256" key="4">
    <source>
        <dbReference type="ARBA" id="ARBA00023054"/>
    </source>
</evidence>
<feature type="compositionally biased region" description="Polar residues" evidence="9">
    <location>
        <begin position="375"/>
        <end position="388"/>
    </location>
</feature>
<feature type="domain" description="SAP" evidence="10">
    <location>
        <begin position="298"/>
        <end position="332"/>
    </location>
</feature>
<evidence type="ECO:0000313" key="11">
    <source>
        <dbReference type="Ensembl" id="ENSSHBP00005005265.1"/>
    </source>
</evidence>
<dbReference type="SMART" id="SM00707">
    <property type="entry name" value="RPEL"/>
    <property type="match status" value="1"/>
</dbReference>
<feature type="region of interest" description="Disordered" evidence="9">
    <location>
        <begin position="69"/>
        <end position="132"/>
    </location>
</feature>
<dbReference type="GO" id="GO:0003713">
    <property type="term" value="F:transcription coactivator activity"/>
    <property type="evidence" value="ECO:0007669"/>
    <property type="project" value="UniProtKB-ARBA"/>
</dbReference>
<feature type="compositionally biased region" description="Polar residues" evidence="9">
    <location>
        <begin position="87"/>
        <end position="97"/>
    </location>
</feature>
<accession>A0A672TTD7</accession>
<sequence>MHILEETFAEPSLQATQMKLKRARLADDLNEKIAQRPGPMELVEKNILPVDSSVKEAIIAVGQENYPQALDDYSFDEDSSDALSPDQPASQESQGSAASPGEPKPSDSPSPVTPNAATSTQYPPLTSPVPEFLKTPSTIEQHVTRSTATTTLTTNTVSAAKPGPTLVKQSHPKNPNDKHRSKKCKEPKPRVKKLKYHQYIPPDQKGEKNEPQMDSNYARLLQQQQLFLQLQILSQQQQHYNYQTILPAPLKPLNDKQSNNGNTPLTNLNSSTPTSAASSPRQNTNIPNRKPGPLPSSLDDLKVAELKMELKLRGLPVSGTKTDLIERLKTYQDLNNNGVATSSSVTATTSTGTTGSTGEVTVAFPVATLNKPAANTISSFPPEKTSTGPGCKAVNTENISSPLPISPSPSEQSSLSTDDTSMADTFTEMMTMMSPSQFLSTSPLRANTSDDNQNRSSGNISTMEFDVAEKDRKLQEKEKQIEELKRKLEQEQKLVEVLKMQLEVEKRGQQQQSQTSGNSAALEQKQFSTAVKDENALTDCSSTSQSVPVASHSLGQSVYTSGQNPVAKKAVVIKQEIPVAKAEPQNAISQFYVNPQRQPQTAVVAQPQALLTTQGTAQLLLPLSIQGPNSTTAVQLPVGNIKLQVFPPTTSNTVFSYQTAPVTTPSQSFINETSNSNIHTGGNQVPSVQNGPATPNKPGSPSQAQPYIVQQTLFNNTVSKTKDPPRYEEAIKQTRNIQPSHREISSAHSQQMDDLFDILIKSGEITLPIKEEPSPISKMRPVTANITTMPVNTVISRPPPQIQMAPPPVSLEPTTSLSISLENQLEALLDGTLPSGNEIPQLASSNEDRESFSLIEDLQNDLLNHSSILDHSHSPMETSDPQFTSNNSCLSLDLPDTNLDNMEWLDITMPSSSSGLTPLSSTAPSVFSTDFLDPQDLQLHWD</sequence>
<keyword evidence="5" id="KW-0804">Transcription</keyword>
<dbReference type="Proteomes" id="UP000472266">
    <property type="component" value="Chromosome 5"/>
</dbReference>
<reference evidence="11" key="2">
    <citation type="submission" date="2025-08" db="UniProtKB">
        <authorList>
            <consortium name="Ensembl"/>
        </authorList>
    </citation>
    <scope>IDENTIFICATION</scope>
</reference>
<evidence type="ECO:0000256" key="8">
    <source>
        <dbReference type="SAM" id="Coils"/>
    </source>
</evidence>
<dbReference type="PROSITE" id="PS50800">
    <property type="entry name" value="SAP"/>
    <property type="match status" value="1"/>
</dbReference>
<feature type="compositionally biased region" description="Low complexity" evidence="9">
    <location>
        <begin position="399"/>
        <end position="416"/>
    </location>
</feature>
<feature type="region of interest" description="Disordered" evidence="9">
    <location>
        <begin position="437"/>
        <end position="467"/>
    </location>
</feature>
<feature type="region of interest" description="Disordered" evidence="9">
    <location>
        <begin position="144"/>
        <end position="191"/>
    </location>
</feature>
<feature type="compositionally biased region" description="Basic and acidic residues" evidence="9">
    <location>
        <begin position="174"/>
        <end position="189"/>
    </location>
</feature>
<evidence type="ECO:0000313" key="12">
    <source>
        <dbReference type="Proteomes" id="UP000472266"/>
    </source>
</evidence>
<evidence type="ECO:0000256" key="2">
    <source>
        <dbReference type="ARBA" id="ARBA00022737"/>
    </source>
</evidence>
<feature type="compositionally biased region" description="Low complexity" evidence="9">
    <location>
        <begin position="144"/>
        <end position="156"/>
    </location>
</feature>
<reference evidence="11 12" key="1">
    <citation type="submission" date="2019-11" db="EMBL/GenBank/DDBJ databases">
        <title>Strigops habroptila (kakapo) genome, bStrHab1, primary haplotype, v2.</title>
        <authorList>
            <person name="Jarvis E.D."/>
            <person name="Howard J."/>
            <person name="Rhie A."/>
            <person name="Phillippy A."/>
            <person name="Korlach J."/>
            <person name="Digby A."/>
            <person name="Iorns D."/>
            <person name="Eason D."/>
            <person name="Robertson B."/>
            <person name="Raemaekers T."/>
            <person name="Howe K."/>
            <person name="Lewin H."/>
            <person name="Damas J."/>
            <person name="Hastie A."/>
            <person name="Tracey A."/>
            <person name="Chow W."/>
            <person name="Fedrigo O."/>
        </authorList>
    </citation>
    <scope>NUCLEOTIDE SEQUENCE [LARGE SCALE GENOMIC DNA]</scope>
</reference>
<feature type="repeat" description="RPEL" evidence="7">
    <location>
        <begin position="27"/>
        <end position="52"/>
    </location>
</feature>
<dbReference type="SMART" id="SM00513">
    <property type="entry name" value="SAP"/>
    <property type="match status" value="1"/>
</dbReference>
<evidence type="ECO:0000256" key="6">
    <source>
        <dbReference type="ARBA" id="ARBA00023242"/>
    </source>
</evidence>
<feature type="region of interest" description="Disordered" evidence="9">
    <location>
        <begin position="375"/>
        <end position="419"/>
    </location>
</feature>
<feature type="region of interest" description="Disordered" evidence="9">
    <location>
        <begin position="668"/>
        <end position="704"/>
    </location>
</feature>
<feature type="compositionally biased region" description="Polar residues" evidence="9">
    <location>
        <begin position="113"/>
        <end position="124"/>
    </location>
</feature>
<evidence type="ECO:0000256" key="1">
    <source>
        <dbReference type="ARBA" id="ARBA00004123"/>
    </source>
</evidence>
<keyword evidence="6" id="KW-0539">Nucleus</keyword>
<keyword evidence="12" id="KW-1185">Reference proteome</keyword>
<protein>
    <submittedName>
        <fullName evidence="11">Myocardin related transcription factor B</fullName>
    </submittedName>
</protein>
<dbReference type="GO" id="GO:0051145">
    <property type="term" value="P:smooth muscle cell differentiation"/>
    <property type="evidence" value="ECO:0007669"/>
    <property type="project" value="TreeGrafter"/>
</dbReference>
<proteinExistence type="predicted"/>
<feature type="coiled-coil region" evidence="8">
    <location>
        <begin position="467"/>
        <end position="505"/>
    </location>
</feature>
<dbReference type="GeneTree" id="ENSGT00950000182979"/>
<gene>
    <name evidence="11" type="primary">MRTFB</name>
</gene>
<feature type="compositionally biased region" description="Low complexity" evidence="9">
    <location>
        <begin position="258"/>
        <end position="279"/>
    </location>
</feature>
<dbReference type="Gene3D" id="6.10.150.10">
    <property type="match status" value="1"/>
</dbReference>
<organism evidence="11 12">
    <name type="scientific">Strigops habroptila</name>
    <name type="common">Kakapo</name>
    <dbReference type="NCBI Taxonomy" id="2489341"/>
    <lineage>
        <taxon>Eukaryota</taxon>
        <taxon>Metazoa</taxon>
        <taxon>Chordata</taxon>
        <taxon>Craniata</taxon>
        <taxon>Vertebrata</taxon>
        <taxon>Euteleostomi</taxon>
        <taxon>Archelosauria</taxon>
        <taxon>Archosauria</taxon>
        <taxon>Dinosauria</taxon>
        <taxon>Saurischia</taxon>
        <taxon>Theropoda</taxon>
        <taxon>Coelurosauria</taxon>
        <taxon>Aves</taxon>
        <taxon>Neognathae</taxon>
        <taxon>Neoaves</taxon>
        <taxon>Telluraves</taxon>
        <taxon>Australaves</taxon>
        <taxon>Psittaciformes</taxon>
        <taxon>Psittacidae</taxon>
        <taxon>Strigops</taxon>
    </lineage>
</organism>
<feature type="region of interest" description="Disordered" evidence="9">
    <location>
        <begin position="251"/>
        <end position="298"/>
    </location>
</feature>
<dbReference type="FunFam" id="1.10.720.30:FF:000002">
    <property type="entry name" value="Myocardin related transcription factor A"/>
    <property type="match status" value="1"/>
</dbReference>
<dbReference type="InterPro" id="IPR004018">
    <property type="entry name" value="RPEL_repeat"/>
</dbReference>
<dbReference type="Pfam" id="PF02037">
    <property type="entry name" value="SAP"/>
    <property type="match status" value="1"/>
</dbReference>
<name>A0A672TTD7_STRHB</name>
<comment type="subcellular location">
    <subcellularLocation>
        <location evidence="1">Nucleus</location>
    </subcellularLocation>
</comment>
<dbReference type="GO" id="GO:0045944">
    <property type="term" value="P:positive regulation of transcription by RNA polymerase II"/>
    <property type="evidence" value="ECO:0007669"/>
    <property type="project" value="TreeGrafter"/>
</dbReference>
<dbReference type="InterPro" id="IPR003034">
    <property type="entry name" value="SAP_dom"/>
</dbReference>
<feature type="compositionally biased region" description="Pro residues" evidence="9">
    <location>
        <begin position="102"/>
        <end position="112"/>
    </location>
</feature>
<feature type="compositionally biased region" description="Polar residues" evidence="9">
    <location>
        <begin position="437"/>
        <end position="462"/>
    </location>
</feature>
<dbReference type="InterPro" id="IPR043451">
    <property type="entry name" value="Myocardin-like"/>
</dbReference>
<evidence type="ECO:0000256" key="3">
    <source>
        <dbReference type="ARBA" id="ARBA00023015"/>
    </source>
</evidence>
<dbReference type="PANTHER" id="PTHR22793:SF5">
    <property type="entry name" value="MYOCARDIN-RELATED TRANSCRIPTION FACTOR B"/>
    <property type="match status" value="1"/>
</dbReference>
<keyword evidence="3" id="KW-0805">Transcription regulation</keyword>
<dbReference type="SUPFAM" id="SSF68906">
    <property type="entry name" value="SAP domain"/>
    <property type="match status" value="1"/>
</dbReference>
<dbReference type="GO" id="GO:0005634">
    <property type="term" value="C:nucleus"/>
    <property type="evidence" value="ECO:0007669"/>
    <property type="project" value="UniProtKB-SubCell"/>
</dbReference>
<dbReference type="AlphaFoldDB" id="A0A672TTD7"/>
<dbReference type="InterPro" id="IPR036361">
    <property type="entry name" value="SAP_dom_sf"/>
</dbReference>
<evidence type="ECO:0000256" key="9">
    <source>
        <dbReference type="SAM" id="MobiDB-lite"/>
    </source>
</evidence>
<dbReference type="Gene3D" id="1.10.720.30">
    <property type="entry name" value="SAP domain"/>
    <property type="match status" value="1"/>
</dbReference>
<dbReference type="PANTHER" id="PTHR22793">
    <property type="entry name" value="MYOCARDIN-RELATED TRANSCRIPTION FACTOR-RELATED"/>
    <property type="match status" value="1"/>
</dbReference>